<dbReference type="PROSITE" id="PS00867">
    <property type="entry name" value="CPSASE_2"/>
    <property type="match status" value="1"/>
</dbReference>
<dbReference type="GO" id="GO:0046872">
    <property type="term" value="F:metal ion binding"/>
    <property type="evidence" value="ECO:0007669"/>
    <property type="project" value="InterPro"/>
</dbReference>
<evidence type="ECO:0000256" key="3">
    <source>
        <dbReference type="ARBA" id="ARBA00022741"/>
    </source>
</evidence>
<comment type="caution">
    <text evidence="11">The sequence shown here is derived from an EMBL/GenBank/DDBJ whole genome shotgun (WGS) entry which is preliminary data.</text>
</comment>
<evidence type="ECO:0000256" key="7">
    <source>
        <dbReference type="PROSITE-ProRule" id="PRU00409"/>
    </source>
</evidence>
<dbReference type="Gene3D" id="3.30.470.20">
    <property type="entry name" value="ATP-grasp fold, B domain"/>
    <property type="match status" value="1"/>
</dbReference>
<feature type="domain" description="ATP-grasp" evidence="9">
    <location>
        <begin position="121"/>
        <end position="323"/>
    </location>
</feature>
<dbReference type="Pfam" id="PF21139">
    <property type="entry name" value="BT_MCC_alpha"/>
    <property type="match status" value="1"/>
</dbReference>
<proteinExistence type="predicted"/>
<dbReference type="InterPro" id="IPR005482">
    <property type="entry name" value="Biotin_COase_C"/>
</dbReference>
<dbReference type="Pfam" id="PF00289">
    <property type="entry name" value="Biotin_carb_N"/>
    <property type="match status" value="1"/>
</dbReference>
<keyword evidence="4 7" id="KW-0067">ATP-binding</keyword>
<dbReference type="PROSITE" id="PS50979">
    <property type="entry name" value="BC"/>
    <property type="match status" value="1"/>
</dbReference>
<dbReference type="CDD" id="cd06850">
    <property type="entry name" value="biotinyl_domain"/>
    <property type="match status" value="1"/>
</dbReference>
<feature type="domain" description="Lipoyl-binding" evidence="8">
    <location>
        <begin position="604"/>
        <end position="679"/>
    </location>
</feature>
<dbReference type="EMBL" id="VITN01000019">
    <property type="protein sequence ID" value="TWB13809.1"/>
    <property type="molecule type" value="Genomic_DNA"/>
</dbReference>
<dbReference type="Pfam" id="PF02786">
    <property type="entry name" value="CPSase_L_D2"/>
    <property type="match status" value="1"/>
</dbReference>
<evidence type="ECO:0000256" key="2">
    <source>
        <dbReference type="ARBA" id="ARBA00022598"/>
    </source>
</evidence>
<dbReference type="InterPro" id="IPR048429">
    <property type="entry name" value="MCC_alpha_BT"/>
</dbReference>
<keyword evidence="3 7" id="KW-0547">Nucleotide-binding</keyword>
<evidence type="ECO:0000256" key="4">
    <source>
        <dbReference type="ARBA" id="ARBA00022840"/>
    </source>
</evidence>
<dbReference type="Gene3D" id="2.40.50.100">
    <property type="match status" value="1"/>
</dbReference>
<comment type="cofactor">
    <cofactor evidence="1">
        <name>biotin</name>
        <dbReference type="ChEBI" id="CHEBI:57586"/>
    </cofactor>
</comment>
<dbReference type="InterPro" id="IPR050856">
    <property type="entry name" value="Biotin_carboxylase_complex"/>
</dbReference>
<gene>
    <name evidence="11" type="ORF">FBZ89_11923</name>
</gene>
<dbReference type="Proteomes" id="UP000319859">
    <property type="component" value="Unassembled WGS sequence"/>
</dbReference>
<dbReference type="SUPFAM" id="SSF51230">
    <property type="entry name" value="Single hybrid motif"/>
    <property type="match status" value="1"/>
</dbReference>
<dbReference type="PROSITE" id="PS00188">
    <property type="entry name" value="BIOTIN"/>
    <property type="match status" value="1"/>
</dbReference>
<dbReference type="FunFam" id="3.40.50.20:FF:000010">
    <property type="entry name" value="Propionyl-CoA carboxylase subunit alpha"/>
    <property type="match status" value="1"/>
</dbReference>
<dbReference type="InterPro" id="IPR000089">
    <property type="entry name" value="Biotin_lipoyl"/>
</dbReference>
<evidence type="ECO:0000313" key="11">
    <source>
        <dbReference type="EMBL" id="TWB13809.1"/>
    </source>
</evidence>
<organism evidence="11 12">
    <name type="scientific">Nitrospirillum amazonense</name>
    <dbReference type="NCBI Taxonomy" id="28077"/>
    <lineage>
        <taxon>Bacteria</taxon>
        <taxon>Pseudomonadati</taxon>
        <taxon>Pseudomonadota</taxon>
        <taxon>Alphaproteobacteria</taxon>
        <taxon>Rhodospirillales</taxon>
        <taxon>Azospirillaceae</taxon>
        <taxon>Nitrospirillum</taxon>
    </lineage>
</organism>
<protein>
    <submittedName>
        <fullName evidence="11">3-methylcrotonyl-CoA carboxylase alpha subunit</fullName>
    </submittedName>
</protein>
<dbReference type="GO" id="GO:0005524">
    <property type="term" value="F:ATP binding"/>
    <property type="evidence" value="ECO:0007669"/>
    <property type="project" value="UniProtKB-UniRule"/>
</dbReference>
<sequence>MMIDTLLIANRGEIACRVIRTARRLGIRTVAVYSDADAGALHVAMADEAVRIGAAPARDSYLRMDAILDAAARTGAQAIHPGYGFLSENAGFAEACAAAGLIFVGPPASAIRAMGGKSEAKALMETAGVPLVPGYHGEEQNSGVLAAEAARIGFPVLIKASAGGGGKGMKVATSAEDFHEQLASAKREAQAAFGNDRVLIEKYLGRPRHVEIQVFADSHGNCVYLFERDCSIQRRHQKVVEEAPAPNLPLELRQEMGAAAVAAAKAIGYVGAGTVEFLLDPVETGGDGRFYFMEMNTRLQVEHPVTEYITGQDLVEWQLRVAAGGTLPLSQDQLAVNGHAIEVRLYAEDPDKGFLPQTGTLSHLRFPEAGPHIRVDTGVRQGDAISIHYDPMIAKLIVWDVDRPAAVRRLRQALAGTEVGGLAANIPFLAAIAGHPAFLAADLDTRFIERYQADLLPAPAAPDDDVLALAALGVLLERKAETVAAAAGTNDPWSPWATADSWRLNDAVAEVLTFADGREGGEPQEVRACRRRDGGFDITLPSGQELAGNARFEPDDAHGEGRLVAEVGGRRLTAGWSRRGRELDLFRPGRHHRLTLADPLDVGVVDAGGGGRLVAPMPGKVIAVLVAAGDRVEKGQGLVVLEAMKMEHTIKAQGPGTVETVRYTVGDQVPDGAELIIVKGDEA</sequence>
<dbReference type="AlphaFoldDB" id="A0A560EWR3"/>
<dbReference type="InterPro" id="IPR011761">
    <property type="entry name" value="ATP-grasp"/>
</dbReference>
<dbReference type="GO" id="GO:0016874">
    <property type="term" value="F:ligase activity"/>
    <property type="evidence" value="ECO:0007669"/>
    <property type="project" value="UniProtKB-KW"/>
</dbReference>
<dbReference type="Pfam" id="PF02785">
    <property type="entry name" value="Biotin_carb_C"/>
    <property type="match status" value="1"/>
</dbReference>
<accession>A0A560EWR3</accession>
<reference evidence="11 12" key="1">
    <citation type="submission" date="2019-06" db="EMBL/GenBank/DDBJ databases">
        <title>Genomic Encyclopedia of Type Strains, Phase IV (KMG-V): Genome sequencing to study the core and pangenomes of soil and plant-associated prokaryotes.</title>
        <authorList>
            <person name="Whitman W."/>
        </authorList>
    </citation>
    <scope>NUCLEOTIDE SEQUENCE [LARGE SCALE GENOMIC DNA]</scope>
    <source>
        <strain evidence="11 12">BR 11880</strain>
    </source>
</reference>
<dbReference type="NCBIfam" id="NF006367">
    <property type="entry name" value="PRK08591.1"/>
    <property type="match status" value="1"/>
</dbReference>
<dbReference type="SUPFAM" id="SSF52440">
    <property type="entry name" value="PreATP-grasp domain"/>
    <property type="match status" value="1"/>
</dbReference>
<dbReference type="InterPro" id="IPR005479">
    <property type="entry name" value="CPAse_ATP-bd"/>
</dbReference>
<keyword evidence="6" id="KW-0092">Biotin</keyword>
<feature type="domain" description="Biotin carboxylation" evidence="10">
    <location>
        <begin position="2"/>
        <end position="453"/>
    </location>
</feature>
<dbReference type="InterPro" id="IPR001882">
    <property type="entry name" value="Biotin_BS"/>
</dbReference>
<dbReference type="PROSITE" id="PS50975">
    <property type="entry name" value="ATP_GRASP"/>
    <property type="match status" value="1"/>
</dbReference>
<dbReference type="InterPro" id="IPR016185">
    <property type="entry name" value="PreATP-grasp_dom_sf"/>
</dbReference>
<keyword evidence="5" id="KW-0809">Transit peptide</keyword>
<evidence type="ECO:0000259" key="10">
    <source>
        <dbReference type="PROSITE" id="PS50979"/>
    </source>
</evidence>
<dbReference type="SUPFAM" id="SSF56059">
    <property type="entry name" value="Glutathione synthetase ATP-binding domain-like"/>
    <property type="match status" value="1"/>
</dbReference>
<evidence type="ECO:0000259" key="9">
    <source>
        <dbReference type="PROSITE" id="PS50975"/>
    </source>
</evidence>
<keyword evidence="2" id="KW-0436">Ligase</keyword>
<dbReference type="InterPro" id="IPR011053">
    <property type="entry name" value="Single_hybrid_motif"/>
</dbReference>
<evidence type="ECO:0000256" key="1">
    <source>
        <dbReference type="ARBA" id="ARBA00001953"/>
    </source>
</evidence>
<evidence type="ECO:0000313" key="12">
    <source>
        <dbReference type="Proteomes" id="UP000319859"/>
    </source>
</evidence>
<dbReference type="SMART" id="SM00878">
    <property type="entry name" value="Biotin_carb_C"/>
    <property type="match status" value="1"/>
</dbReference>
<evidence type="ECO:0000259" key="8">
    <source>
        <dbReference type="PROSITE" id="PS50968"/>
    </source>
</evidence>
<dbReference type="PANTHER" id="PTHR18866">
    <property type="entry name" value="CARBOXYLASE:PYRUVATE/ACETYL-COA/PROPIONYL-COA CARBOXYLASE"/>
    <property type="match status" value="1"/>
</dbReference>
<dbReference type="FunFam" id="3.30.470.20:FF:000028">
    <property type="entry name" value="Methylcrotonoyl-CoA carboxylase subunit alpha, mitochondrial"/>
    <property type="match status" value="1"/>
</dbReference>
<dbReference type="InterPro" id="IPR011054">
    <property type="entry name" value="Rudment_hybrid_motif"/>
</dbReference>
<dbReference type="InterPro" id="IPR005481">
    <property type="entry name" value="BC-like_N"/>
</dbReference>
<evidence type="ECO:0000256" key="5">
    <source>
        <dbReference type="ARBA" id="ARBA00022946"/>
    </source>
</evidence>
<dbReference type="Pfam" id="PF00364">
    <property type="entry name" value="Biotin_lipoyl"/>
    <property type="match status" value="1"/>
</dbReference>
<dbReference type="SUPFAM" id="SSF51246">
    <property type="entry name" value="Rudiment single hybrid motif"/>
    <property type="match status" value="1"/>
</dbReference>
<dbReference type="FunFam" id="3.30.1490.20:FF:000003">
    <property type="entry name" value="acetyl-CoA carboxylase isoform X1"/>
    <property type="match status" value="1"/>
</dbReference>
<dbReference type="Gene3D" id="3.30.700.40">
    <property type="match status" value="1"/>
</dbReference>
<dbReference type="PROSITE" id="PS50968">
    <property type="entry name" value="BIOTINYL_LIPOYL"/>
    <property type="match status" value="1"/>
</dbReference>
<dbReference type="PROSITE" id="PS00866">
    <property type="entry name" value="CPSASE_1"/>
    <property type="match status" value="1"/>
</dbReference>
<dbReference type="FunFam" id="2.40.50.100:FF:000003">
    <property type="entry name" value="Acetyl-CoA carboxylase biotin carboxyl carrier protein"/>
    <property type="match status" value="1"/>
</dbReference>
<name>A0A560EWR3_9PROT</name>
<dbReference type="InterPro" id="IPR011764">
    <property type="entry name" value="Biotin_carboxylation_dom"/>
</dbReference>
<evidence type="ECO:0000256" key="6">
    <source>
        <dbReference type="ARBA" id="ARBA00023267"/>
    </source>
</evidence>
<dbReference type="PANTHER" id="PTHR18866:SF33">
    <property type="entry name" value="METHYLCROTONOYL-COA CARBOXYLASE SUBUNIT ALPHA, MITOCHONDRIAL-RELATED"/>
    <property type="match status" value="1"/>
</dbReference>